<reference evidence="3" key="1">
    <citation type="submission" date="2023-07" db="EMBL/GenBank/DDBJ databases">
        <authorList>
            <consortium name="AG Swart"/>
            <person name="Singh M."/>
            <person name="Singh A."/>
            <person name="Seah K."/>
            <person name="Emmerich C."/>
        </authorList>
    </citation>
    <scope>NUCLEOTIDE SEQUENCE</scope>
    <source>
        <strain evidence="3">DP1</strain>
    </source>
</reference>
<name>A0AAD1XVK7_EUPCR</name>
<feature type="region of interest" description="Disordered" evidence="2">
    <location>
        <begin position="517"/>
        <end position="549"/>
    </location>
</feature>
<protein>
    <submittedName>
        <fullName evidence="3">Uncharacterized protein</fullName>
    </submittedName>
</protein>
<feature type="coiled-coil region" evidence="1">
    <location>
        <begin position="108"/>
        <end position="174"/>
    </location>
</feature>
<evidence type="ECO:0000313" key="4">
    <source>
        <dbReference type="Proteomes" id="UP001295684"/>
    </source>
</evidence>
<dbReference type="EMBL" id="CAMPGE010021630">
    <property type="protein sequence ID" value="CAI2379767.1"/>
    <property type="molecule type" value="Genomic_DNA"/>
</dbReference>
<feature type="compositionally biased region" description="Polar residues" evidence="2">
    <location>
        <begin position="26"/>
        <end position="42"/>
    </location>
</feature>
<proteinExistence type="predicted"/>
<dbReference type="Proteomes" id="UP001295684">
    <property type="component" value="Unassembled WGS sequence"/>
</dbReference>
<feature type="compositionally biased region" description="Basic and acidic residues" evidence="2">
    <location>
        <begin position="525"/>
        <end position="540"/>
    </location>
</feature>
<sequence length="549" mass="64340">MSNGYTPKGVKNSPKSIDLSPKPTKNYRNITKNSRGTTSSEFSDLKQDLHKRDLINFLTKEKAVLQQKYDFAIQELTEVNRSFDKYRSMSEQMLASFKKQQQVTDQRLEKYEESEKEYTKQIMSLKQEHDNEIHNLELCIEKLKCERKSWVEKYEFMNEQYEKLQKELDYFNSSTNHDHFKGSLRQASGQNTSRHADEFNRGTRCGWNERSGKNERREEDTNAIQNTHCFAISNQPTKSRTQRKQDKIKELKNTLSDLQMSLQEIENSKDHKLEKSLSEIKLAKDFSTNINNEERQSVSNEDCVIYNSKDRYNTPAKPSFNHMVQSKRFNFDIEGQTKCTQIDPMTISDSQYFTTTQFQRSVNKSNFSKNICTIDTRKNDQQDNFNCKELLLNKMTSKLEATEKKNSNLKKQKKFVKKALNNLTKMLNNSKSSVWDPKTSTMVEDITKESSENTQELALFDTKHIPNTPKDFCRLTLNSNIPSTKNSKKDSEVSPKPFFRDNLDTTFKILSNKKSKKYPWMGPEEQGRTEDKHHKLDEFVLHSSPMIKR</sequence>
<evidence type="ECO:0000256" key="1">
    <source>
        <dbReference type="SAM" id="Coils"/>
    </source>
</evidence>
<keyword evidence="4" id="KW-1185">Reference proteome</keyword>
<accession>A0AAD1XVK7</accession>
<feature type="region of interest" description="Disordered" evidence="2">
    <location>
        <begin position="1"/>
        <end position="43"/>
    </location>
</feature>
<keyword evidence="1" id="KW-0175">Coiled coil</keyword>
<dbReference type="AlphaFoldDB" id="A0AAD1XVK7"/>
<feature type="coiled-coil region" evidence="1">
    <location>
        <begin position="392"/>
        <end position="426"/>
    </location>
</feature>
<evidence type="ECO:0000256" key="2">
    <source>
        <dbReference type="SAM" id="MobiDB-lite"/>
    </source>
</evidence>
<evidence type="ECO:0000313" key="3">
    <source>
        <dbReference type="EMBL" id="CAI2379767.1"/>
    </source>
</evidence>
<comment type="caution">
    <text evidence="3">The sequence shown here is derived from an EMBL/GenBank/DDBJ whole genome shotgun (WGS) entry which is preliminary data.</text>
</comment>
<organism evidence="3 4">
    <name type="scientific">Euplotes crassus</name>
    <dbReference type="NCBI Taxonomy" id="5936"/>
    <lineage>
        <taxon>Eukaryota</taxon>
        <taxon>Sar</taxon>
        <taxon>Alveolata</taxon>
        <taxon>Ciliophora</taxon>
        <taxon>Intramacronucleata</taxon>
        <taxon>Spirotrichea</taxon>
        <taxon>Hypotrichia</taxon>
        <taxon>Euplotida</taxon>
        <taxon>Euplotidae</taxon>
        <taxon>Moneuplotes</taxon>
    </lineage>
</organism>
<feature type="coiled-coil region" evidence="1">
    <location>
        <begin position="241"/>
        <end position="268"/>
    </location>
</feature>
<gene>
    <name evidence="3" type="ORF">ECRASSUSDP1_LOCUS21184</name>
</gene>